<dbReference type="InterPro" id="IPR030827">
    <property type="entry name" value="Myo_inos_IolG"/>
</dbReference>
<dbReference type="GO" id="GO:0000166">
    <property type="term" value="F:nucleotide binding"/>
    <property type="evidence" value="ECO:0007669"/>
    <property type="project" value="InterPro"/>
</dbReference>
<comment type="similarity">
    <text evidence="1">Belongs to the Gfo/Idh/MocA family.</text>
</comment>
<dbReference type="InterPro" id="IPR036291">
    <property type="entry name" value="NAD(P)-bd_dom_sf"/>
</dbReference>
<dbReference type="Pfam" id="PF01408">
    <property type="entry name" value="GFO_IDH_MocA"/>
    <property type="match status" value="1"/>
</dbReference>
<dbReference type="EC" id="1.1.1.18" evidence="5"/>
<dbReference type="InterPro" id="IPR000683">
    <property type="entry name" value="Gfo/Idh/MocA-like_OxRdtase_N"/>
</dbReference>
<accession>A0A417Y6L8</accession>
<dbReference type="InterPro" id="IPR055170">
    <property type="entry name" value="GFO_IDH_MocA-like_dom"/>
</dbReference>
<organism evidence="5 6">
    <name type="scientific">Nocardioides immobilis</name>
    <dbReference type="NCBI Taxonomy" id="2049295"/>
    <lineage>
        <taxon>Bacteria</taxon>
        <taxon>Bacillati</taxon>
        <taxon>Actinomycetota</taxon>
        <taxon>Actinomycetes</taxon>
        <taxon>Propionibacteriales</taxon>
        <taxon>Nocardioidaceae</taxon>
        <taxon>Nocardioides</taxon>
    </lineage>
</organism>
<dbReference type="Gene3D" id="3.30.360.10">
    <property type="entry name" value="Dihydrodipicolinate Reductase, domain 2"/>
    <property type="match status" value="1"/>
</dbReference>
<dbReference type="PANTHER" id="PTHR42840:SF3">
    <property type="entry name" value="BINDING ROSSMANN FOLD OXIDOREDUCTASE, PUTATIVE (AFU_ORTHOLOGUE AFUA_2G10240)-RELATED"/>
    <property type="match status" value="1"/>
</dbReference>
<dbReference type="SUPFAM" id="SSF55347">
    <property type="entry name" value="Glyceraldehyde-3-phosphate dehydrogenase-like, C-terminal domain"/>
    <property type="match status" value="1"/>
</dbReference>
<evidence type="ECO:0000313" key="5">
    <source>
        <dbReference type="EMBL" id="RHW28362.1"/>
    </source>
</evidence>
<dbReference type="SUPFAM" id="SSF51735">
    <property type="entry name" value="NAD(P)-binding Rossmann-fold domains"/>
    <property type="match status" value="1"/>
</dbReference>
<dbReference type="NCBIfam" id="TIGR04380">
    <property type="entry name" value="myo_inos_iolG"/>
    <property type="match status" value="1"/>
</dbReference>
<comment type="caution">
    <text evidence="5">The sequence shown here is derived from an EMBL/GenBank/DDBJ whole genome shotgun (WGS) entry which is preliminary data.</text>
</comment>
<evidence type="ECO:0000256" key="1">
    <source>
        <dbReference type="ARBA" id="ARBA00010928"/>
    </source>
</evidence>
<feature type="domain" description="GFO/IDH/MocA-like oxidoreductase" evidence="4">
    <location>
        <begin position="144"/>
        <end position="263"/>
    </location>
</feature>
<sequence length="349" mass="36710">MRDAGFVLAEADTRPPVRVAVLGTGRIGRMHAELLAREVHGATVPAVADVVPGVAARLGADLGVDAGSIDEVLASSDVDAVAICSSTDTHVDLVVRAAEAGKAIFCEKPVSLDLAEVDRALSAVEAAGVPFMVGFNRRFDPGHASVREAVRSGALGDLHMLRITSRDPAPPPPEYVAVGGGIFLDMTIHDFDMARFVVGSEVVEVFARGAVRIDPRIGDAGDVDTAVVVLTHADGTLTTIDNSRQAVYGFDQRLEAFGAAGMAVSDNPPRHAGWIRTAGATTGQPLPWFFLDRYLPSYRNEWAAFVSFVRDGGPSPVDAASGRAPVVIGLAATRSLREGRPVAIEEVDQ</sequence>
<dbReference type="Pfam" id="PF22725">
    <property type="entry name" value="GFO_IDH_MocA_C3"/>
    <property type="match status" value="1"/>
</dbReference>
<name>A0A417Y6L8_9ACTN</name>
<dbReference type="Gene3D" id="3.40.50.720">
    <property type="entry name" value="NAD(P)-binding Rossmann-like Domain"/>
    <property type="match status" value="1"/>
</dbReference>
<gene>
    <name evidence="5" type="primary">iolG</name>
    <name evidence="5" type="ORF">D0Z08_05180</name>
</gene>
<keyword evidence="2 5" id="KW-0560">Oxidoreductase</keyword>
<evidence type="ECO:0000313" key="6">
    <source>
        <dbReference type="Proteomes" id="UP000283644"/>
    </source>
</evidence>
<protein>
    <submittedName>
        <fullName evidence="5">Inositol 2-dehydrogenase</fullName>
        <ecNumber evidence="5">1.1.1.18</ecNumber>
    </submittedName>
</protein>
<dbReference type="GO" id="GO:0050112">
    <property type="term" value="F:inositol 2-dehydrogenase (NAD+) activity"/>
    <property type="evidence" value="ECO:0007669"/>
    <property type="project" value="UniProtKB-EC"/>
</dbReference>
<feature type="domain" description="Gfo/Idh/MocA-like oxidoreductase N-terminal" evidence="3">
    <location>
        <begin position="17"/>
        <end position="135"/>
    </location>
</feature>
<dbReference type="Proteomes" id="UP000283644">
    <property type="component" value="Unassembled WGS sequence"/>
</dbReference>
<proteinExistence type="inferred from homology"/>
<dbReference type="PANTHER" id="PTHR42840">
    <property type="entry name" value="NAD(P)-BINDING ROSSMANN-FOLD SUPERFAMILY PROTEIN-RELATED"/>
    <property type="match status" value="1"/>
</dbReference>
<keyword evidence="6" id="KW-1185">Reference proteome</keyword>
<dbReference type="AlphaFoldDB" id="A0A417Y6L8"/>
<reference evidence="5 6" key="1">
    <citation type="submission" date="2018-09" db="EMBL/GenBank/DDBJ databases">
        <title>Genome sequencing of Nocardioides immobilis CCTCC AB 2017083 for comparison to Nocardioides silvaticus.</title>
        <authorList>
            <person name="Li C."/>
            <person name="Wang G."/>
        </authorList>
    </citation>
    <scope>NUCLEOTIDE SEQUENCE [LARGE SCALE GENOMIC DNA]</scope>
    <source>
        <strain evidence="5 6">CCTCC AB 2017083</strain>
    </source>
</reference>
<dbReference type="OrthoDB" id="256869at2"/>
<evidence type="ECO:0000259" key="3">
    <source>
        <dbReference type="Pfam" id="PF01408"/>
    </source>
</evidence>
<evidence type="ECO:0000256" key="2">
    <source>
        <dbReference type="ARBA" id="ARBA00023002"/>
    </source>
</evidence>
<evidence type="ECO:0000259" key="4">
    <source>
        <dbReference type="Pfam" id="PF22725"/>
    </source>
</evidence>
<dbReference type="EMBL" id="QXGH01000010">
    <property type="protein sequence ID" value="RHW28362.1"/>
    <property type="molecule type" value="Genomic_DNA"/>
</dbReference>